<feature type="compositionally biased region" description="Basic and acidic residues" evidence="2">
    <location>
        <begin position="27"/>
        <end position="36"/>
    </location>
</feature>
<evidence type="ECO:0000256" key="1">
    <source>
        <dbReference type="SAM" id="Coils"/>
    </source>
</evidence>
<dbReference type="OMA" id="HSKQTHM"/>
<name>A0A8S1P2E2_PARPR</name>
<proteinExistence type="predicted"/>
<keyword evidence="4" id="KW-1185">Reference proteome</keyword>
<feature type="compositionally biased region" description="Polar residues" evidence="2">
    <location>
        <begin position="37"/>
        <end position="46"/>
    </location>
</feature>
<feature type="region of interest" description="Disordered" evidence="2">
    <location>
        <begin position="205"/>
        <end position="229"/>
    </location>
</feature>
<evidence type="ECO:0000313" key="4">
    <source>
        <dbReference type="Proteomes" id="UP000688137"/>
    </source>
</evidence>
<protein>
    <submittedName>
        <fullName evidence="3">Uncharacterized protein</fullName>
    </submittedName>
</protein>
<feature type="region of interest" description="Disordered" evidence="2">
    <location>
        <begin position="118"/>
        <end position="149"/>
    </location>
</feature>
<keyword evidence="1" id="KW-0175">Coiled coil</keyword>
<feature type="coiled-coil region" evidence="1">
    <location>
        <begin position="261"/>
        <end position="302"/>
    </location>
</feature>
<accession>A0A8S1P2E2</accession>
<evidence type="ECO:0000313" key="3">
    <source>
        <dbReference type="EMBL" id="CAD8095744.1"/>
    </source>
</evidence>
<gene>
    <name evidence="3" type="ORF">PPRIM_AZ9-3.1.T0990130</name>
</gene>
<reference evidence="3" key="1">
    <citation type="submission" date="2021-01" db="EMBL/GenBank/DDBJ databases">
        <authorList>
            <consortium name="Genoscope - CEA"/>
            <person name="William W."/>
        </authorList>
    </citation>
    <scope>NUCLEOTIDE SEQUENCE</scope>
</reference>
<dbReference type="AlphaFoldDB" id="A0A8S1P2E2"/>
<comment type="caution">
    <text evidence="3">The sequence shown here is derived from an EMBL/GenBank/DDBJ whole genome shotgun (WGS) entry which is preliminary data.</text>
</comment>
<dbReference type="EMBL" id="CAJJDM010000102">
    <property type="protein sequence ID" value="CAD8095744.1"/>
    <property type="molecule type" value="Genomic_DNA"/>
</dbReference>
<evidence type="ECO:0000256" key="2">
    <source>
        <dbReference type="SAM" id="MobiDB-lite"/>
    </source>
</evidence>
<feature type="compositionally biased region" description="Basic and acidic residues" evidence="2">
    <location>
        <begin position="217"/>
        <end position="229"/>
    </location>
</feature>
<dbReference type="Proteomes" id="UP000688137">
    <property type="component" value="Unassembled WGS sequence"/>
</dbReference>
<feature type="region of interest" description="Disordered" evidence="2">
    <location>
        <begin position="27"/>
        <end position="46"/>
    </location>
</feature>
<sequence length="302" mass="35083">MQITPKALTALQKLLSVNSPIYSHEIRNHEHSDSKSNQKSQQYMSNAQQDVINNRQKQKIPSPSKGIESLLRHSINKASLNVKPQGNVKNDLIHVLKQNQNVKENTIKRNGNSLNQLLQPQINQPQKEQSTKLDYKKKRPPQLGDFIQDDDNAKEKNVMTSKSLQRSPNNMNKIASGFFTSTHSKQTHMNVFGSLNEVLRQYIQQKSHKKQNGTARNQDEKNDKKVKDNKIHSVENKRISLSKQQNQNHLQELYLKTSKILNSYQTKEALWKQEKNSLKEEVKFLKQLLQQQQEESNQKYQK</sequence>
<organism evidence="3 4">
    <name type="scientific">Paramecium primaurelia</name>
    <dbReference type="NCBI Taxonomy" id="5886"/>
    <lineage>
        <taxon>Eukaryota</taxon>
        <taxon>Sar</taxon>
        <taxon>Alveolata</taxon>
        <taxon>Ciliophora</taxon>
        <taxon>Intramacronucleata</taxon>
        <taxon>Oligohymenophorea</taxon>
        <taxon>Peniculida</taxon>
        <taxon>Parameciidae</taxon>
        <taxon>Paramecium</taxon>
    </lineage>
</organism>